<feature type="compositionally biased region" description="Low complexity" evidence="1">
    <location>
        <begin position="798"/>
        <end position="816"/>
    </location>
</feature>
<dbReference type="HOGENOM" id="CLU_301717_0_0_1"/>
<dbReference type="PANTHER" id="PTHR28027:SF1">
    <property type="entry name" value="CAMP INDEPENDENT REGULATORY PROTEIN (AFU_ORTHOLOGUE AFUA_3G09640)"/>
    <property type="match status" value="1"/>
</dbReference>
<gene>
    <name evidence="2" type="ORF">K437DRAFT_45028</name>
</gene>
<feature type="region of interest" description="Disordered" evidence="1">
    <location>
        <begin position="669"/>
        <end position="698"/>
    </location>
</feature>
<keyword evidence="3" id="KW-1185">Reference proteome</keyword>
<evidence type="ECO:0000256" key="1">
    <source>
        <dbReference type="SAM" id="MobiDB-lite"/>
    </source>
</evidence>
<sequence>MPFRQQQPENDRDRPDPSQHPQQSYIMPAKQLQLQQDSDPSQQQQQRAHFSESMIQSYLPYSYPAMVPYNVPNTHSARVYDPPGTITPDTLSPGQAKRDGSHPQVSHSPNNQSLQAPPSTDDLPYLVLGLPSYNAVSIAPLAQGPGTDNPNNLAPPDIASPPNVAARSPLVPHTGHPAPAGFSPAHQPHHHEPSPSQLEQDSKCSATPIASDCRRSSTTQSISTEAPAAHSNLQPTYFGMIRTTADVIRLLAATDLPNGTPNNPPRRIMRRLLESERISLVRAGTVFAWDEKEAGMRRWTDGRCWSASRVSGCFLTYRELEVRKHRNGAPGGPTANQYKVDGLIKQSFSMITGSNRKMHVINYYTKRDLREETLRRVGQDPRFENIDGNGWPVEVDETEYPDPALDQQEDQGATSDDGPIVQSDNITGLVHRLSPVSSSSDGGHHVSAASVNGLTGTHGQMAGSGLVVPAFSINNRGDYSPGLSDGGSSQQFQPGNVYGSSRYPSSGHQHQYGAASNGGGSVGSANHDSSSRGSTRYQLLSQHEYQKGRERSLPQLSRPHHFVPHDIRIGSGVSRIAGAANGDAHGDGSVSSGVHVDHDARANHREVAKMVDVYTEQSAYSMTPLGEAKGLLPIEPIPVKSGHFISNNAQQLGLMHVGNDASARLHTEYPRLPAHKRPVVDKSLSPESRPGTAGSASSGASLISVLSLSYLPPLLLPSLSPSRSKNSFAFRRREPLIRPVHSKRFKYDTPAVGSSEGSGSESDGYNLPTNLPLPPPRRPPLRRLRISSFSYAHGAGDSGENSSSGSSYRSSTTTASHDSIPSAESSHGGSRGSDGPAWEDRISARPSTPADGAASVLPRLLRLDSGVHAHSGTTMSVSISEQESAVGALLSLSSNGSAPASASSAFGGGSNDNDNRLNSGHNAGENAAYRSSDSSSIGSIGDNMMTQGLAAALSIAALSGSAVEVPPLSKMSSGLDAADSAALSKLAVRL</sequence>
<feature type="compositionally biased region" description="Polar residues" evidence="1">
    <location>
        <begin position="527"/>
        <end position="536"/>
    </location>
</feature>
<feature type="compositionally biased region" description="Polar residues" evidence="1">
    <location>
        <begin position="486"/>
        <end position="509"/>
    </location>
</feature>
<feature type="region of interest" description="Disordered" evidence="1">
    <location>
        <begin position="403"/>
        <end position="423"/>
    </location>
</feature>
<accession>A0A066WE11</accession>
<protein>
    <recommendedName>
        <fullName evidence="4">cAMP-independent regulatory protein pac2</fullName>
    </recommendedName>
</protein>
<organism evidence="2 3">
    <name type="scientific">Tilletiaria anomala (strain ATCC 24038 / CBS 436.72 / UBC 951)</name>
    <dbReference type="NCBI Taxonomy" id="1037660"/>
    <lineage>
        <taxon>Eukaryota</taxon>
        <taxon>Fungi</taxon>
        <taxon>Dikarya</taxon>
        <taxon>Basidiomycota</taxon>
        <taxon>Ustilaginomycotina</taxon>
        <taxon>Exobasidiomycetes</taxon>
        <taxon>Georgefischeriales</taxon>
        <taxon>Tilletiariaceae</taxon>
        <taxon>Tilletiaria</taxon>
    </lineage>
</organism>
<dbReference type="AlphaFoldDB" id="A0A066WE11"/>
<feature type="compositionally biased region" description="Polar residues" evidence="1">
    <location>
        <begin position="817"/>
        <end position="828"/>
    </location>
</feature>
<feature type="region of interest" description="Disordered" evidence="1">
    <location>
        <begin position="78"/>
        <end position="125"/>
    </location>
</feature>
<feature type="region of interest" description="Disordered" evidence="1">
    <location>
        <begin position="747"/>
        <end position="853"/>
    </location>
</feature>
<dbReference type="InterPro" id="IPR018608">
    <property type="entry name" value="Gti1/Pac2"/>
</dbReference>
<evidence type="ECO:0000313" key="2">
    <source>
        <dbReference type="EMBL" id="KDN51991.1"/>
    </source>
</evidence>
<dbReference type="EMBL" id="JMSN01000015">
    <property type="protein sequence ID" value="KDN51991.1"/>
    <property type="molecule type" value="Genomic_DNA"/>
</dbReference>
<feature type="region of interest" description="Disordered" evidence="1">
    <location>
        <begin position="1"/>
        <end position="51"/>
    </location>
</feature>
<dbReference type="GO" id="GO:0003677">
    <property type="term" value="F:DNA binding"/>
    <property type="evidence" value="ECO:0007669"/>
    <property type="project" value="TreeGrafter"/>
</dbReference>
<proteinExistence type="predicted"/>
<dbReference type="OrthoDB" id="5572844at2759"/>
<feature type="compositionally biased region" description="Low complexity" evidence="1">
    <location>
        <begin position="434"/>
        <end position="450"/>
    </location>
</feature>
<dbReference type="PANTHER" id="PTHR28027">
    <property type="entry name" value="TRANSCRIPTIONAL REGULATOR MIT1"/>
    <property type="match status" value="1"/>
</dbReference>
<dbReference type="InParanoid" id="A0A066WE11"/>
<feature type="region of interest" description="Disordered" evidence="1">
    <location>
        <begin position="141"/>
        <end position="227"/>
    </location>
</feature>
<dbReference type="GeneID" id="25267493"/>
<evidence type="ECO:0008006" key="4">
    <source>
        <dbReference type="Google" id="ProtNLM"/>
    </source>
</evidence>
<feature type="compositionally biased region" description="Low complexity" evidence="1">
    <location>
        <begin position="753"/>
        <end position="762"/>
    </location>
</feature>
<name>A0A066WE11_TILAU</name>
<dbReference type="Proteomes" id="UP000027361">
    <property type="component" value="Unassembled WGS sequence"/>
</dbReference>
<dbReference type="RefSeq" id="XP_013244800.1">
    <property type="nucleotide sequence ID" value="XM_013389346.1"/>
</dbReference>
<dbReference type="Pfam" id="PF09729">
    <property type="entry name" value="Gti1_Pac2"/>
    <property type="match status" value="1"/>
</dbReference>
<feature type="region of interest" description="Disordered" evidence="1">
    <location>
        <begin position="479"/>
        <end position="536"/>
    </location>
</feature>
<feature type="compositionally biased region" description="Polar residues" evidence="1">
    <location>
        <begin position="103"/>
        <end position="118"/>
    </location>
</feature>
<feature type="region of interest" description="Disordered" evidence="1">
    <location>
        <begin position="433"/>
        <end position="452"/>
    </location>
</feature>
<feature type="region of interest" description="Disordered" evidence="1">
    <location>
        <begin position="900"/>
        <end position="936"/>
    </location>
</feature>
<evidence type="ECO:0000313" key="3">
    <source>
        <dbReference type="Proteomes" id="UP000027361"/>
    </source>
</evidence>
<comment type="caution">
    <text evidence="2">The sequence shown here is derived from an EMBL/GenBank/DDBJ whole genome shotgun (WGS) entry which is preliminary data.</text>
</comment>
<feature type="compositionally biased region" description="Low complexity" evidence="1">
    <location>
        <begin position="31"/>
        <end position="46"/>
    </location>
</feature>
<reference evidence="2 3" key="1">
    <citation type="submission" date="2014-05" db="EMBL/GenBank/DDBJ databases">
        <title>Draft genome sequence of a rare smut relative, Tilletiaria anomala UBC 951.</title>
        <authorList>
            <consortium name="DOE Joint Genome Institute"/>
            <person name="Toome M."/>
            <person name="Kuo A."/>
            <person name="Henrissat B."/>
            <person name="Lipzen A."/>
            <person name="Tritt A."/>
            <person name="Yoshinaga Y."/>
            <person name="Zane M."/>
            <person name="Barry K."/>
            <person name="Grigoriev I.V."/>
            <person name="Spatafora J.W."/>
            <person name="Aimea M.C."/>
        </authorList>
    </citation>
    <scope>NUCLEOTIDE SEQUENCE [LARGE SCALE GENOMIC DNA]</scope>
    <source>
        <strain evidence="2 3">UBC 951</strain>
    </source>
</reference>